<dbReference type="AlphaFoldDB" id="A0A1S1HQE5"/>
<reference evidence="8 9" key="1">
    <citation type="submission" date="2016-03" db="EMBL/GenBank/DDBJ databases">
        <title>Genome sequence of Providencia stuartii strain, isolated from the salivary glands of larval Lucilia sericata.</title>
        <authorList>
            <person name="Yuan Y."/>
            <person name="Zhang Y."/>
            <person name="Fu S."/>
            <person name="Crippen T.L."/>
            <person name="Visi D."/>
            <person name="Benbow M.E."/>
            <person name="Allen M."/>
            <person name="Tomberlin J.K."/>
            <person name="Sze S.-H."/>
            <person name="Tarone A.M."/>
        </authorList>
    </citation>
    <scope>NUCLEOTIDE SEQUENCE [LARGE SCALE GENOMIC DNA]</scope>
    <source>
        <strain evidence="8 9">Crippen</strain>
    </source>
</reference>
<dbReference type="InterPro" id="IPR050263">
    <property type="entry name" value="Bact_Fimbrial_Adh_Pro"/>
</dbReference>
<evidence type="ECO:0000313" key="8">
    <source>
        <dbReference type="EMBL" id="OHT24475.1"/>
    </source>
</evidence>
<proteinExistence type="inferred from homology"/>
<reference evidence="7" key="2">
    <citation type="submission" date="2024-02" db="EMBL/GenBank/DDBJ databases">
        <authorList>
            <consortium name="Clinical and Environmental Microbiology Branch: Whole genome sequencing antimicrobial resistance pathogens in the healthcare setting"/>
        </authorList>
    </citation>
    <scope>NUCLEOTIDE SEQUENCE</scope>
    <source>
        <strain evidence="7">2021GO-0154</strain>
    </source>
</reference>
<accession>A0A1S1HQE5</accession>
<dbReference type="GO" id="GO:0043709">
    <property type="term" value="P:cell adhesion involved in single-species biofilm formation"/>
    <property type="evidence" value="ECO:0007669"/>
    <property type="project" value="TreeGrafter"/>
</dbReference>
<dbReference type="InterPro" id="IPR008966">
    <property type="entry name" value="Adhesion_dom_sf"/>
</dbReference>
<evidence type="ECO:0000313" key="9">
    <source>
        <dbReference type="Proteomes" id="UP000179588"/>
    </source>
</evidence>
<keyword evidence="9" id="KW-1185">Reference proteome</keyword>
<dbReference type="OrthoDB" id="6455225at2"/>
<dbReference type="EMBL" id="ABMABF030000009">
    <property type="protein sequence ID" value="EMJ5135125.1"/>
    <property type="molecule type" value="Genomic_DNA"/>
</dbReference>
<keyword evidence="5" id="KW-0812">Transmembrane</keyword>
<dbReference type="InterPro" id="IPR036937">
    <property type="entry name" value="Adhesion_dom_fimbrial_sf"/>
</dbReference>
<comment type="caution">
    <text evidence="8">The sequence shown here is derived from an EMBL/GenBank/DDBJ whole genome shotgun (WGS) entry which is preliminary data.</text>
</comment>
<dbReference type="EMBL" id="LVIE01000124">
    <property type="protein sequence ID" value="OHT24475.1"/>
    <property type="molecule type" value="Genomic_DNA"/>
</dbReference>
<protein>
    <submittedName>
        <fullName evidence="7 8">Fimbrial protein</fullName>
    </submittedName>
</protein>
<keyword evidence="4" id="KW-0281">Fimbrium</keyword>
<dbReference type="PANTHER" id="PTHR33420:SF3">
    <property type="entry name" value="FIMBRIAL SUBUNIT ELFA"/>
    <property type="match status" value="1"/>
</dbReference>
<comment type="similarity">
    <text evidence="2">Belongs to the fimbrial protein family.</text>
</comment>
<evidence type="ECO:0000256" key="5">
    <source>
        <dbReference type="SAM" id="Phobius"/>
    </source>
</evidence>
<dbReference type="Gene3D" id="2.60.40.1090">
    <property type="entry name" value="Fimbrial-type adhesion domain"/>
    <property type="match status" value="1"/>
</dbReference>
<dbReference type="Proteomes" id="UP000179588">
    <property type="component" value="Unassembled WGS sequence"/>
</dbReference>
<name>A0A1S1HQE5_PROST</name>
<keyword evidence="3" id="KW-0732">Signal</keyword>
<evidence type="ECO:0000256" key="2">
    <source>
        <dbReference type="ARBA" id="ARBA00006671"/>
    </source>
</evidence>
<dbReference type="SUPFAM" id="SSF49401">
    <property type="entry name" value="Bacterial adhesins"/>
    <property type="match status" value="1"/>
</dbReference>
<evidence type="ECO:0000313" key="7">
    <source>
        <dbReference type="EMBL" id="EMJ5135125.1"/>
    </source>
</evidence>
<dbReference type="InterPro" id="IPR000259">
    <property type="entry name" value="Adhesion_dom_fimbrial"/>
</dbReference>
<evidence type="ECO:0000256" key="3">
    <source>
        <dbReference type="ARBA" id="ARBA00022729"/>
    </source>
</evidence>
<dbReference type="PANTHER" id="PTHR33420">
    <property type="entry name" value="FIMBRIAL SUBUNIT ELFA-RELATED"/>
    <property type="match status" value="1"/>
</dbReference>
<gene>
    <name evidence="8" type="ORF">A3Q29_17630</name>
    <name evidence="7" type="ORF">RG298_002873</name>
</gene>
<keyword evidence="5" id="KW-0472">Membrane</keyword>
<keyword evidence="5" id="KW-1133">Transmembrane helix</keyword>
<evidence type="ECO:0000256" key="4">
    <source>
        <dbReference type="ARBA" id="ARBA00023263"/>
    </source>
</evidence>
<feature type="domain" description="Fimbrial-type adhesion" evidence="6">
    <location>
        <begin position="42"/>
        <end position="193"/>
    </location>
</feature>
<dbReference type="GO" id="GO:0009289">
    <property type="term" value="C:pilus"/>
    <property type="evidence" value="ECO:0007669"/>
    <property type="project" value="UniProtKB-SubCell"/>
</dbReference>
<comment type="subcellular location">
    <subcellularLocation>
        <location evidence="1">Fimbrium</location>
    </subcellularLocation>
</comment>
<evidence type="ECO:0000259" key="6">
    <source>
        <dbReference type="Pfam" id="PF00419"/>
    </source>
</evidence>
<dbReference type="Pfam" id="PF00419">
    <property type="entry name" value="Fimbrial"/>
    <property type="match status" value="1"/>
</dbReference>
<sequence length="193" mass="21861">MSVYKQIGHQITRLIMLSIMAYFVSHGIVNAKSFTFNGMTKLMGNVIAAPCSIVMQDRYQTINFSPLTLTMLATPSHRERYNQPFIIELRDCGSVYSSIDSKTWFIRFDGQSAENINAFVLQGPSRGLGIAVLNDQQQILIPNQNYLLSSSVLRQGKSGKTLFLRYFLQLELTGKPIQAGNYQGLIRFFIDYQ</sequence>
<feature type="transmembrane region" description="Helical" evidence="5">
    <location>
        <begin position="12"/>
        <end position="29"/>
    </location>
</feature>
<evidence type="ECO:0000256" key="1">
    <source>
        <dbReference type="ARBA" id="ARBA00004561"/>
    </source>
</evidence>
<organism evidence="8 9">
    <name type="scientific">Providencia stuartii</name>
    <dbReference type="NCBI Taxonomy" id="588"/>
    <lineage>
        <taxon>Bacteria</taxon>
        <taxon>Pseudomonadati</taxon>
        <taxon>Pseudomonadota</taxon>
        <taxon>Gammaproteobacteria</taxon>
        <taxon>Enterobacterales</taxon>
        <taxon>Morganellaceae</taxon>
        <taxon>Providencia</taxon>
    </lineage>
</organism>